<dbReference type="EMBL" id="NCKV01011601">
    <property type="protein sequence ID" value="RWS21596.1"/>
    <property type="molecule type" value="Genomic_DNA"/>
</dbReference>
<name>A0A443S252_9ACAR</name>
<evidence type="ECO:0000256" key="1">
    <source>
        <dbReference type="SAM" id="MobiDB-lite"/>
    </source>
</evidence>
<feature type="non-terminal residue" evidence="3">
    <location>
        <position position="334"/>
    </location>
</feature>
<proteinExistence type="predicted"/>
<evidence type="ECO:0000313" key="4">
    <source>
        <dbReference type="Proteomes" id="UP000288716"/>
    </source>
</evidence>
<dbReference type="InterPro" id="IPR036085">
    <property type="entry name" value="PAZ_dom_sf"/>
</dbReference>
<dbReference type="VEuPathDB" id="VectorBase:LDEU010444"/>
<gene>
    <name evidence="3" type="ORF">B4U80_11818</name>
</gene>
<dbReference type="GO" id="GO:0003723">
    <property type="term" value="F:RNA binding"/>
    <property type="evidence" value="ECO:0007669"/>
    <property type="project" value="InterPro"/>
</dbReference>
<dbReference type="Pfam" id="PF23278">
    <property type="entry name" value="Piwi_N"/>
    <property type="match status" value="1"/>
</dbReference>
<dbReference type="Pfam" id="PF02170">
    <property type="entry name" value="PAZ"/>
    <property type="match status" value="1"/>
</dbReference>
<evidence type="ECO:0000259" key="2">
    <source>
        <dbReference type="PROSITE" id="PS50821"/>
    </source>
</evidence>
<dbReference type="PROSITE" id="PS50821">
    <property type="entry name" value="PAZ"/>
    <property type="match status" value="1"/>
</dbReference>
<dbReference type="OrthoDB" id="445936at2759"/>
<feature type="region of interest" description="Disordered" evidence="1">
    <location>
        <begin position="1"/>
        <end position="72"/>
    </location>
</feature>
<sequence length="334" mass="38043">MESDNPRPRGRGRGVLALLRNQRASQNNLSLQSPPSSSPARSVVSNASNGTSKSNGTNNNQNGASIRGRGGFRSNDILVTKPKIISNTVGDRGRQFTVLSNYFRLIHKTDLIINQYHVEFDPIIESSKVRRNLMRQKKDVFGNAYIFDGMSDLKTLNTLNEDELQLIAYKDSGDEIKITLKYTNEIPWGCSEMLRMYNTQMRRNLQHLGYALLGRYYYDKRTEVKIESYGGIGVWKGVLTAIAQHDGGILMACDPITKVVRRQTAYELLKSILARVGKQLFQETARRELPGSVVMTRYNNRTYRIDDIVFDKDPRHTFQRTDGLTTSLIQYYKD</sequence>
<dbReference type="SMART" id="SM00949">
    <property type="entry name" value="PAZ"/>
    <property type="match status" value="1"/>
</dbReference>
<reference evidence="3 4" key="1">
    <citation type="journal article" date="2018" name="Gigascience">
        <title>Genomes of trombidid mites reveal novel predicted allergens and laterally-transferred genes associated with secondary metabolism.</title>
        <authorList>
            <person name="Dong X."/>
            <person name="Chaisiri K."/>
            <person name="Xia D."/>
            <person name="Armstrong S.D."/>
            <person name="Fang Y."/>
            <person name="Donnelly M.J."/>
            <person name="Kadowaki T."/>
            <person name="McGarry J.W."/>
            <person name="Darby A.C."/>
            <person name="Makepeace B.L."/>
        </authorList>
    </citation>
    <scope>NUCLEOTIDE SEQUENCE [LARGE SCALE GENOMIC DNA]</scope>
    <source>
        <strain evidence="3">UoL-UT</strain>
    </source>
</reference>
<feature type="domain" description="PAZ" evidence="2">
    <location>
        <begin position="264"/>
        <end position="334"/>
    </location>
</feature>
<evidence type="ECO:0000313" key="3">
    <source>
        <dbReference type="EMBL" id="RWS21596.1"/>
    </source>
</evidence>
<accession>A0A443S252</accession>
<dbReference type="Gene3D" id="2.170.260.10">
    <property type="entry name" value="paz domain"/>
    <property type="match status" value="1"/>
</dbReference>
<keyword evidence="4" id="KW-1185">Reference proteome</keyword>
<dbReference type="AlphaFoldDB" id="A0A443S252"/>
<organism evidence="3 4">
    <name type="scientific">Leptotrombidium deliense</name>
    <dbReference type="NCBI Taxonomy" id="299467"/>
    <lineage>
        <taxon>Eukaryota</taxon>
        <taxon>Metazoa</taxon>
        <taxon>Ecdysozoa</taxon>
        <taxon>Arthropoda</taxon>
        <taxon>Chelicerata</taxon>
        <taxon>Arachnida</taxon>
        <taxon>Acari</taxon>
        <taxon>Acariformes</taxon>
        <taxon>Trombidiformes</taxon>
        <taxon>Prostigmata</taxon>
        <taxon>Anystina</taxon>
        <taxon>Parasitengona</taxon>
        <taxon>Trombiculoidea</taxon>
        <taxon>Trombiculidae</taxon>
        <taxon>Leptotrombidium</taxon>
    </lineage>
</organism>
<dbReference type="Proteomes" id="UP000288716">
    <property type="component" value="Unassembled WGS sequence"/>
</dbReference>
<protein>
    <submittedName>
        <fullName evidence="3">Piwi-like protein 1</fullName>
    </submittedName>
</protein>
<feature type="compositionally biased region" description="Low complexity" evidence="1">
    <location>
        <begin position="25"/>
        <end position="65"/>
    </location>
</feature>
<dbReference type="STRING" id="299467.A0A443S252"/>
<dbReference type="PANTHER" id="PTHR22891">
    <property type="entry name" value="EUKARYOTIC TRANSLATION INITIATION FACTOR 2C"/>
    <property type="match status" value="1"/>
</dbReference>
<dbReference type="InterPro" id="IPR003100">
    <property type="entry name" value="PAZ_dom"/>
</dbReference>
<comment type="caution">
    <text evidence="3">The sequence shown here is derived from an EMBL/GenBank/DDBJ whole genome shotgun (WGS) entry which is preliminary data.</text>
</comment>
<dbReference type="SUPFAM" id="SSF101690">
    <property type="entry name" value="PAZ domain"/>
    <property type="match status" value="1"/>
</dbReference>